<gene>
    <name evidence="1" type="ORF">M437DRAFT_62437</name>
</gene>
<reference evidence="1 2" key="1">
    <citation type="journal article" date="2014" name="BMC Genomics">
        <title>Genome sequencing of four Aureobasidium pullulans varieties: biotechnological potential, stress tolerance, and description of new species.</title>
        <authorList>
            <person name="Gostin Ar C."/>
            <person name="Ohm R.A."/>
            <person name="Kogej T."/>
            <person name="Sonjak S."/>
            <person name="Turk M."/>
            <person name="Zajc J."/>
            <person name="Zalar P."/>
            <person name="Grube M."/>
            <person name="Sun H."/>
            <person name="Han J."/>
            <person name="Sharma A."/>
            <person name="Chiniquy J."/>
            <person name="Ngan C.Y."/>
            <person name="Lipzen A."/>
            <person name="Barry K."/>
            <person name="Grigoriev I.V."/>
            <person name="Gunde-Cimerman N."/>
        </authorList>
    </citation>
    <scope>NUCLEOTIDE SEQUENCE [LARGE SCALE GENOMIC DNA]</scope>
    <source>
        <strain evidence="1 2">CBS 110374</strain>
    </source>
</reference>
<evidence type="ECO:0000313" key="1">
    <source>
        <dbReference type="EMBL" id="KEQ66211.1"/>
    </source>
</evidence>
<evidence type="ECO:0000313" key="2">
    <source>
        <dbReference type="Proteomes" id="UP000030672"/>
    </source>
</evidence>
<accession>A0A074WV10</accession>
<name>A0A074WV10_AURM1</name>
<protein>
    <submittedName>
        <fullName evidence="1">Uncharacterized protein</fullName>
    </submittedName>
</protein>
<dbReference type="Proteomes" id="UP000030672">
    <property type="component" value="Unassembled WGS sequence"/>
</dbReference>
<dbReference type="AlphaFoldDB" id="A0A074WV10"/>
<sequence>MNTPMHQTARCLPRSFVNGLSLIRREFSVSSPLVSYSNNPVKRAEQREYIRAWLNRRRKEDEAWREAELKRNAAYNQKVNADPVWREARKELKRVHGRQRYQDKQVSGRMRFRYWLTHGSKKLREGLIWKTHVPILYKDKVKHTCVGCGYPPWGGLKLWCEYCKSVPERDQETS</sequence>
<dbReference type="EMBL" id="KL584825">
    <property type="protein sequence ID" value="KEQ66211.1"/>
    <property type="molecule type" value="Genomic_DNA"/>
</dbReference>
<dbReference type="HOGENOM" id="CLU_096851_1_0_1"/>
<keyword evidence="2" id="KW-1185">Reference proteome</keyword>
<proteinExistence type="predicted"/>
<organism evidence="1 2">
    <name type="scientific">Aureobasidium melanogenum (strain CBS 110374)</name>
    <name type="common">Aureobasidium pullulans var. melanogenum</name>
    <dbReference type="NCBI Taxonomy" id="1043003"/>
    <lineage>
        <taxon>Eukaryota</taxon>
        <taxon>Fungi</taxon>
        <taxon>Dikarya</taxon>
        <taxon>Ascomycota</taxon>
        <taxon>Pezizomycotina</taxon>
        <taxon>Dothideomycetes</taxon>
        <taxon>Dothideomycetidae</taxon>
        <taxon>Dothideales</taxon>
        <taxon>Saccotheciaceae</taxon>
        <taxon>Aureobasidium</taxon>
    </lineage>
</organism>
<dbReference type="GeneID" id="63917452"/>
<dbReference type="RefSeq" id="XP_040883234.1">
    <property type="nucleotide sequence ID" value="XM_041024079.1"/>
</dbReference>